<dbReference type="Proteomes" id="UP000654482">
    <property type="component" value="Unassembled WGS sequence"/>
</dbReference>
<evidence type="ECO:0000313" key="2">
    <source>
        <dbReference type="Proteomes" id="UP000654482"/>
    </source>
</evidence>
<keyword evidence="2" id="KW-1185">Reference proteome</keyword>
<evidence type="ECO:0000313" key="1">
    <source>
        <dbReference type="EMBL" id="MBE9117614.1"/>
    </source>
</evidence>
<sequence>MILNSSSLINYPYSLDFALSNIHTSTWFINTREVFEVKTKYQKTKENFIYLIEAIFGIIVLPSQYSFEINEIGISLPSQPQTFLDYSRQFFRASIPTSTYRTISCDTTRTFNDLKVNLNKLSDNFNFVNIEIGCWLNVKNKNGKIDSQFFENFMIIHIYPKENDRVIDSSRDTVQSGKLSDICISISISFWSLLRSDNRKEIMMSYLFEKGCLQVDKKEESKRIHELLGIEELNRIFEKVQKKLPIFVTVEEHEFYEYCIVSLPDHGDLFLQKNTELARLNCPTLLSFIEELERTLDRQVSRKIPDTLM</sequence>
<organism evidence="1 2">
    <name type="scientific">Lusitaniella coriacea LEGE 07157</name>
    <dbReference type="NCBI Taxonomy" id="945747"/>
    <lineage>
        <taxon>Bacteria</taxon>
        <taxon>Bacillati</taxon>
        <taxon>Cyanobacteriota</taxon>
        <taxon>Cyanophyceae</taxon>
        <taxon>Spirulinales</taxon>
        <taxon>Lusitaniellaceae</taxon>
        <taxon>Lusitaniella</taxon>
    </lineage>
</organism>
<gene>
    <name evidence="1" type="ORF">IQ249_17080</name>
</gene>
<proteinExistence type="predicted"/>
<reference evidence="1" key="1">
    <citation type="submission" date="2020-10" db="EMBL/GenBank/DDBJ databases">
        <authorList>
            <person name="Castelo-Branco R."/>
            <person name="Eusebio N."/>
            <person name="Adriana R."/>
            <person name="Vieira A."/>
            <person name="Brugerolle De Fraissinette N."/>
            <person name="Rezende De Castro R."/>
            <person name="Schneider M.P."/>
            <person name="Vasconcelos V."/>
            <person name="Leao P.N."/>
        </authorList>
    </citation>
    <scope>NUCLEOTIDE SEQUENCE</scope>
    <source>
        <strain evidence="1">LEGE 07157</strain>
    </source>
</reference>
<name>A0A8J7E2I4_9CYAN</name>
<accession>A0A8J7E2I4</accession>
<dbReference type="RefSeq" id="WP_194030702.1">
    <property type="nucleotide sequence ID" value="NZ_JADEWZ010000027.1"/>
</dbReference>
<protein>
    <submittedName>
        <fullName evidence="1">Uncharacterized protein</fullName>
    </submittedName>
</protein>
<dbReference type="AlphaFoldDB" id="A0A8J7E2I4"/>
<comment type="caution">
    <text evidence="1">The sequence shown here is derived from an EMBL/GenBank/DDBJ whole genome shotgun (WGS) entry which is preliminary data.</text>
</comment>
<dbReference type="EMBL" id="JADEWZ010000027">
    <property type="protein sequence ID" value="MBE9117614.1"/>
    <property type="molecule type" value="Genomic_DNA"/>
</dbReference>